<dbReference type="RefSeq" id="WP_013214945.1">
    <property type="nucleotide sequence ID" value="NC_014313.1"/>
</dbReference>
<dbReference type="InterPro" id="IPR000792">
    <property type="entry name" value="Tscrpt_reg_LuxR_C"/>
</dbReference>
<dbReference type="Proteomes" id="UP000002033">
    <property type="component" value="Chromosome"/>
</dbReference>
<accession>D8JUE0</accession>
<evidence type="ECO:0000259" key="7">
    <source>
        <dbReference type="PROSITE" id="PS50043"/>
    </source>
</evidence>
<proteinExistence type="predicted"/>
<dbReference type="PANTHER" id="PTHR44688:SF16">
    <property type="entry name" value="DNA-BINDING TRANSCRIPTIONAL ACTIVATOR DEVR_DOSR"/>
    <property type="match status" value="1"/>
</dbReference>
<keyword evidence="1 6" id="KW-0597">Phosphoprotein</keyword>
<organism evidence="9 10">
    <name type="scientific">Hyphomicrobium denitrificans (strain ATCC 51888 / DSM 1869 / NCIMB 11706 / TK 0415)</name>
    <dbReference type="NCBI Taxonomy" id="582899"/>
    <lineage>
        <taxon>Bacteria</taxon>
        <taxon>Pseudomonadati</taxon>
        <taxon>Pseudomonadota</taxon>
        <taxon>Alphaproteobacteria</taxon>
        <taxon>Hyphomicrobiales</taxon>
        <taxon>Hyphomicrobiaceae</taxon>
        <taxon>Hyphomicrobium</taxon>
    </lineage>
</organism>
<dbReference type="SMART" id="SM00448">
    <property type="entry name" value="REC"/>
    <property type="match status" value="1"/>
</dbReference>
<dbReference type="PANTHER" id="PTHR44688">
    <property type="entry name" value="DNA-BINDING TRANSCRIPTIONAL ACTIVATOR DEVR_DOSR"/>
    <property type="match status" value="1"/>
</dbReference>
<keyword evidence="3" id="KW-0805">Transcription regulation</keyword>
<gene>
    <name evidence="9" type="ordered locus">Hden_0915</name>
</gene>
<dbReference type="Gene3D" id="3.40.50.2300">
    <property type="match status" value="1"/>
</dbReference>
<feature type="modified residue" description="4-aspartylphosphate" evidence="6">
    <location>
        <position position="56"/>
    </location>
</feature>
<dbReference type="InterPro" id="IPR001789">
    <property type="entry name" value="Sig_transdc_resp-reg_receiver"/>
</dbReference>
<feature type="domain" description="HTH luxR-type" evidence="7">
    <location>
        <begin position="137"/>
        <end position="202"/>
    </location>
</feature>
<evidence type="ECO:0000256" key="4">
    <source>
        <dbReference type="ARBA" id="ARBA00023125"/>
    </source>
</evidence>
<dbReference type="CDD" id="cd06170">
    <property type="entry name" value="LuxR_C_like"/>
    <property type="match status" value="1"/>
</dbReference>
<reference evidence="10" key="1">
    <citation type="journal article" date="2011" name="J. Bacteriol.">
        <title>Genome sequences of eight morphologically diverse alphaproteobacteria.</title>
        <authorList>
            <consortium name="US DOE Joint Genome Institute"/>
            <person name="Brown P.J."/>
            <person name="Kysela D.T."/>
            <person name="Buechlein A."/>
            <person name="Hemmerich C."/>
            <person name="Brun Y.V."/>
        </authorList>
    </citation>
    <scope>NUCLEOTIDE SEQUENCE [LARGE SCALE GENOMIC DNA]</scope>
    <source>
        <strain evidence="10">ATCC 51888 / DSM 1869 / NCIB 11706 / TK 0415</strain>
    </source>
</reference>
<evidence type="ECO:0000256" key="3">
    <source>
        <dbReference type="ARBA" id="ARBA00023015"/>
    </source>
</evidence>
<keyword evidence="4" id="KW-0238">DNA-binding</keyword>
<feature type="domain" description="Response regulatory" evidence="8">
    <location>
        <begin position="6"/>
        <end position="121"/>
    </location>
</feature>
<name>D8JUE0_HYPDA</name>
<evidence type="ECO:0000313" key="10">
    <source>
        <dbReference type="Proteomes" id="UP000002033"/>
    </source>
</evidence>
<keyword evidence="2" id="KW-0902">Two-component regulatory system</keyword>
<dbReference type="PROSITE" id="PS50110">
    <property type="entry name" value="RESPONSE_REGULATORY"/>
    <property type="match status" value="1"/>
</dbReference>
<evidence type="ECO:0000256" key="2">
    <source>
        <dbReference type="ARBA" id="ARBA00023012"/>
    </source>
</evidence>
<dbReference type="AlphaFoldDB" id="D8JUE0"/>
<dbReference type="OrthoDB" id="9782655at2"/>
<keyword evidence="5" id="KW-0804">Transcription</keyword>
<dbReference type="SMART" id="SM00421">
    <property type="entry name" value="HTH_LUXR"/>
    <property type="match status" value="1"/>
</dbReference>
<dbReference type="STRING" id="582899.Hden_0915"/>
<dbReference type="Pfam" id="PF00072">
    <property type="entry name" value="Response_reg"/>
    <property type="match status" value="1"/>
</dbReference>
<dbReference type="GO" id="GO:0000160">
    <property type="term" value="P:phosphorelay signal transduction system"/>
    <property type="evidence" value="ECO:0007669"/>
    <property type="project" value="UniProtKB-KW"/>
</dbReference>
<dbReference type="SUPFAM" id="SSF52172">
    <property type="entry name" value="CheY-like"/>
    <property type="match status" value="1"/>
</dbReference>
<dbReference type="HOGENOM" id="CLU_000445_90_4_5"/>
<protein>
    <submittedName>
        <fullName evidence="9">Two component transcriptional regulator, LuxR family</fullName>
    </submittedName>
</protein>
<evidence type="ECO:0000256" key="5">
    <source>
        <dbReference type="ARBA" id="ARBA00023163"/>
    </source>
</evidence>
<dbReference type="Pfam" id="PF00196">
    <property type="entry name" value="GerE"/>
    <property type="match status" value="1"/>
</dbReference>
<evidence type="ECO:0000313" key="9">
    <source>
        <dbReference type="EMBL" id="ADJ22730.1"/>
    </source>
</evidence>
<dbReference type="InterPro" id="IPR011006">
    <property type="entry name" value="CheY-like_superfamily"/>
</dbReference>
<dbReference type="InterPro" id="IPR016032">
    <property type="entry name" value="Sig_transdc_resp-reg_C-effctor"/>
</dbReference>
<evidence type="ECO:0000259" key="8">
    <source>
        <dbReference type="PROSITE" id="PS50110"/>
    </source>
</evidence>
<dbReference type="CDD" id="cd17537">
    <property type="entry name" value="REC_FixJ"/>
    <property type="match status" value="1"/>
</dbReference>
<dbReference type="Gene3D" id="1.10.10.10">
    <property type="entry name" value="Winged helix-like DNA-binding domain superfamily/Winged helix DNA-binding domain"/>
    <property type="match status" value="1"/>
</dbReference>
<dbReference type="GO" id="GO:0006355">
    <property type="term" value="P:regulation of DNA-templated transcription"/>
    <property type="evidence" value="ECO:0007669"/>
    <property type="project" value="InterPro"/>
</dbReference>
<dbReference type="InterPro" id="IPR036388">
    <property type="entry name" value="WH-like_DNA-bd_sf"/>
</dbReference>
<dbReference type="PRINTS" id="PR00038">
    <property type="entry name" value="HTHLUXR"/>
</dbReference>
<dbReference type="GO" id="GO:0003677">
    <property type="term" value="F:DNA binding"/>
    <property type="evidence" value="ECO:0007669"/>
    <property type="project" value="UniProtKB-KW"/>
</dbReference>
<keyword evidence="10" id="KW-1185">Reference proteome</keyword>
<evidence type="ECO:0000256" key="6">
    <source>
        <dbReference type="PROSITE-ProRule" id="PRU00169"/>
    </source>
</evidence>
<dbReference type="KEGG" id="hdn:Hden_0915"/>
<dbReference type="PROSITE" id="PS50043">
    <property type="entry name" value="HTH_LUXR_2"/>
    <property type="match status" value="1"/>
</dbReference>
<evidence type="ECO:0000256" key="1">
    <source>
        <dbReference type="ARBA" id="ARBA00022553"/>
    </source>
</evidence>
<dbReference type="eggNOG" id="COG4566">
    <property type="taxonomic scope" value="Bacteria"/>
</dbReference>
<dbReference type="EMBL" id="CP002083">
    <property type="protein sequence ID" value="ADJ22730.1"/>
    <property type="molecule type" value="Genomic_DNA"/>
</dbReference>
<sequence>MTLASAIAIIDDDEPVRDSLSLMLSNRGYGVYAFSSAEKFLSALQGEQLPSCVVCDIRMPGMTGLELQKELAKKWPMVPLVLITGHGDVAMAVSALKAGAHDFIEKPFSPDRLIESISSAIGEAESQRNQDQEKMRLAARINELSDRQRQVMDLAVKGHSNKEIALALKISPRTVETYRAWVMERTGARNIADLVRIAVRLEEIKANRDHPHGGTRDY</sequence>
<dbReference type="SUPFAM" id="SSF46894">
    <property type="entry name" value="C-terminal effector domain of the bipartite response regulators"/>
    <property type="match status" value="1"/>
</dbReference>
<dbReference type="FunFam" id="3.40.50.2300:FF:000018">
    <property type="entry name" value="DNA-binding transcriptional regulator NtrC"/>
    <property type="match status" value="1"/>
</dbReference>